<sequence length="97" mass="11382">MGARRVVVNVPSGATCRTERLTWGGVLRQIRGVTSSQFFTPIIYDFKKFGPSTERRKRKHHMFIVISMDSEGLLQNLVKNRLHKWLRCLAWYRCSRT</sequence>
<gene>
    <name evidence="1" type="ORF">GSMUA_236740.1</name>
</gene>
<name>A0A804KL62_MUSAM</name>
<dbReference type="Gramene" id="Ma09_t18770.1">
    <property type="protein sequence ID" value="Ma09_p18770.1"/>
    <property type="gene ID" value="Ma09_g18770"/>
</dbReference>
<evidence type="ECO:0000313" key="2">
    <source>
        <dbReference type="EnsemblPlants" id="Ma09_p18770.1"/>
    </source>
</evidence>
<dbReference type="Proteomes" id="UP000012960">
    <property type="component" value="Unplaced"/>
</dbReference>
<reference evidence="1" key="1">
    <citation type="submission" date="2021-03" db="EMBL/GenBank/DDBJ databases">
        <authorList>
            <consortium name="Genoscope - CEA"/>
            <person name="William W."/>
        </authorList>
    </citation>
    <scope>NUCLEOTIDE SEQUENCE</scope>
    <source>
        <strain evidence="1">Doubled-haploid Pahang</strain>
    </source>
</reference>
<accession>A0A804KL62</accession>
<dbReference type="AlphaFoldDB" id="A0A804KL62"/>
<organism evidence="2 3">
    <name type="scientific">Musa acuminata subsp. malaccensis</name>
    <name type="common">Wild banana</name>
    <name type="synonym">Musa malaccensis</name>
    <dbReference type="NCBI Taxonomy" id="214687"/>
    <lineage>
        <taxon>Eukaryota</taxon>
        <taxon>Viridiplantae</taxon>
        <taxon>Streptophyta</taxon>
        <taxon>Embryophyta</taxon>
        <taxon>Tracheophyta</taxon>
        <taxon>Spermatophyta</taxon>
        <taxon>Magnoliopsida</taxon>
        <taxon>Liliopsida</taxon>
        <taxon>Zingiberales</taxon>
        <taxon>Musaceae</taxon>
        <taxon>Musa</taxon>
    </lineage>
</organism>
<evidence type="ECO:0000313" key="3">
    <source>
        <dbReference type="Proteomes" id="UP000012960"/>
    </source>
</evidence>
<proteinExistence type="predicted"/>
<evidence type="ECO:0000313" key="1">
    <source>
        <dbReference type="EMBL" id="CAG1835649.1"/>
    </source>
</evidence>
<keyword evidence="3" id="KW-1185">Reference proteome</keyword>
<dbReference type="EMBL" id="HG996474">
    <property type="protein sequence ID" value="CAG1835649.1"/>
    <property type="molecule type" value="Genomic_DNA"/>
</dbReference>
<dbReference type="EnsemblPlants" id="Ma09_t18770.1">
    <property type="protein sequence ID" value="Ma09_p18770.1"/>
    <property type="gene ID" value="Ma09_g18770"/>
</dbReference>
<dbReference type="InParanoid" id="A0A804KL62"/>
<reference evidence="2" key="2">
    <citation type="submission" date="2021-05" db="UniProtKB">
        <authorList>
            <consortium name="EnsemblPlants"/>
        </authorList>
    </citation>
    <scope>IDENTIFICATION</scope>
    <source>
        <strain evidence="2">subsp. malaccensis</strain>
    </source>
</reference>
<protein>
    <submittedName>
        <fullName evidence="1">(wild Malaysian banana) hypothetical protein</fullName>
    </submittedName>
</protein>